<proteinExistence type="predicted"/>
<keyword evidence="5" id="KW-1185">Reference proteome</keyword>
<evidence type="ECO:0000256" key="2">
    <source>
        <dbReference type="ARBA" id="ARBA00023315"/>
    </source>
</evidence>
<sequence>MKFVQAKINQTEEVIQLYREVVKLMNRNNIYQWSEDYPRPEDLKKDIEKGDMYLLEDQGKIAAAVVLNEQYDAEYEDIPWEDRTGRFLVVHRLCVNPDFQGQGISKILMEKIEALAQELGYTSIRLDTLMANGKAMNLYESIGYEKRGQFYFPSHDQPFMAFEKKLVQI</sequence>
<accession>A0A7W2A8P1</accession>
<evidence type="ECO:0000256" key="1">
    <source>
        <dbReference type="ARBA" id="ARBA00022679"/>
    </source>
</evidence>
<dbReference type="InterPro" id="IPR000182">
    <property type="entry name" value="GNAT_dom"/>
</dbReference>
<dbReference type="PROSITE" id="PS51186">
    <property type="entry name" value="GNAT"/>
    <property type="match status" value="1"/>
</dbReference>
<keyword evidence="2" id="KW-0012">Acyltransferase</keyword>
<reference evidence="4 5" key="1">
    <citation type="submission" date="2020-07" db="EMBL/GenBank/DDBJ databases">
        <authorList>
            <person name="Feng H."/>
        </authorList>
    </citation>
    <scope>NUCLEOTIDE SEQUENCE [LARGE SCALE GENOMIC DNA]</scope>
    <source>
        <strain evidence="5">s-10</strain>
    </source>
</reference>
<evidence type="ECO:0000313" key="5">
    <source>
        <dbReference type="Proteomes" id="UP000535491"/>
    </source>
</evidence>
<feature type="domain" description="N-acetyltransferase" evidence="3">
    <location>
        <begin position="1"/>
        <end position="168"/>
    </location>
</feature>
<dbReference type="InterPro" id="IPR016181">
    <property type="entry name" value="Acyl_CoA_acyltransferase"/>
</dbReference>
<dbReference type="AlphaFoldDB" id="A0A7W2A8P1"/>
<keyword evidence="1 4" id="KW-0808">Transferase</keyword>
<dbReference type="GO" id="GO:0016747">
    <property type="term" value="F:acyltransferase activity, transferring groups other than amino-acyl groups"/>
    <property type="evidence" value="ECO:0007669"/>
    <property type="project" value="InterPro"/>
</dbReference>
<dbReference type="SUPFAM" id="SSF55729">
    <property type="entry name" value="Acyl-CoA N-acyltransferases (Nat)"/>
    <property type="match status" value="1"/>
</dbReference>
<dbReference type="RefSeq" id="WP_181751274.1">
    <property type="nucleotide sequence ID" value="NZ_JACEIQ010000005.1"/>
</dbReference>
<comment type="caution">
    <text evidence="4">The sequence shown here is derived from an EMBL/GenBank/DDBJ whole genome shotgun (WGS) entry which is preliminary data.</text>
</comment>
<dbReference type="Pfam" id="PF00583">
    <property type="entry name" value="Acetyltransf_1"/>
    <property type="match status" value="1"/>
</dbReference>
<evidence type="ECO:0000259" key="3">
    <source>
        <dbReference type="PROSITE" id="PS51186"/>
    </source>
</evidence>
<dbReference type="PANTHER" id="PTHR43877">
    <property type="entry name" value="AMINOALKYLPHOSPHONATE N-ACETYLTRANSFERASE-RELATED-RELATED"/>
    <property type="match status" value="1"/>
</dbReference>
<evidence type="ECO:0000313" key="4">
    <source>
        <dbReference type="EMBL" id="MBA4494028.1"/>
    </source>
</evidence>
<dbReference type="Gene3D" id="3.40.630.30">
    <property type="match status" value="1"/>
</dbReference>
<name>A0A7W2A8P1_9BACL</name>
<protein>
    <submittedName>
        <fullName evidence="4">GNAT family N-acetyltransferase</fullName>
    </submittedName>
</protein>
<dbReference type="EMBL" id="JACEIQ010000005">
    <property type="protein sequence ID" value="MBA4494028.1"/>
    <property type="molecule type" value="Genomic_DNA"/>
</dbReference>
<dbReference type="Proteomes" id="UP000535491">
    <property type="component" value="Unassembled WGS sequence"/>
</dbReference>
<dbReference type="PANTHER" id="PTHR43877:SF2">
    <property type="entry name" value="AMINOALKYLPHOSPHONATE N-ACETYLTRANSFERASE-RELATED"/>
    <property type="match status" value="1"/>
</dbReference>
<gene>
    <name evidence="4" type="ORF">H1191_06885</name>
</gene>
<dbReference type="InterPro" id="IPR050832">
    <property type="entry name" value="Bact_Acetyltransf"/>
</dbReference>
<dbReference type="CDD" id="cd04301">
    <property type="entry name" value="NAT_SF"/>
    <property type="match status" value="1"/>
</dbReference>
<organism evidence="4 5">
    <name type="scientific">Paenactinomyces guangxiensis</name>
    <dbReference type="NCBI Taxonomy" id="1490290"/>
    <lineage>
        <taxon>Bacteria</taxon>
        <taxon>Bacillati</taxon>
        <taxon>Bacillota</taxon>
        <taxon>Bacilli</taxon>
        <taxon>Bacillales</taxon>
        <taxon>Thermoactinomycetaceae</taxon>
        <taxon>Paenactinomyces</taxon>
    </lineage>
</organism>